<evidence type="ECO:0000313" key="3">
    <source>
        <dbReference type="EMBL" id="MBB3889410.1"/>
    </source>
</evidence>
<keyword evidence="2" id="KW-0812">Transmembrane</keyword>
<evidence type="ECO:0000313" key="4">
    <source>
        <dbReference type="Proteomes" id="UP000530564"/>
    </source>
</evidence>
<keyword evidence="4" id="KW-1185">Reference proteome</keyword>
<proteinExistence type="predicted"/>
<keyword evidence="3" id="KW-0282">Flagellum</keyword>
<gene>
    <name evidence="3" type="ORF">GGQ61_000107</name>
</gene>
<dbReference type="RefSeq" id="WP_183769423.1">
    <property type="nucleotide sequence ID" value="NZ_JACIDK010000001.1"/>
</dbReference>
<sequence length="69" mass="7133">MADRTGSSTLIWLAILIGALVLGIGAIGYAVMSRQAESPSSIDVDINVPRPPSLPDAPKLPDAPLPTPK</sequence>
<feature type="transmembrane region" description="Helical" evidence="2">
    <location>
        <begin position="12"/>
        <end position="32"/>
    </location>
</feature>
<feature type="region of interest" description="Disordered" evidence="1">
    <location>
        <begin position="41"/>
        <end position="69"/>
    </location>
</feature>
<dbReference type="Proteomes" id="UP000530564">
    <property type="component" value="Unassembled WGS sequence"/>
</dbReference>
<keyword evidence="3" id="KW-0966">Cell projection</keyword>
<reference evidence="3 4" key="1">
    <citation type="submission" date="2020-08" db="EMBL/GenBank/DDBJ databases">
        <title>Genomic Encyclopedia of Type Strains, Phase IV (KMG-IV): sequencing the most valuable type-strain genomes for metagenomic binning, comparative biology and taxonomic classification.</title>
        <authorList>
            <person name="Goeker M."/>
        </authorList>
    </citation>
    <scope>NUCLEOTIDE SEQUENCE [LARGE SCALE GENOMIC DNA]</scope>
    <source>
        <strain evidence="3 4">DSM 21793</strain>
    </source>
</reference>
<keyword evidence="2" id="KW-0472">Membrane</keyword>
<dbReference type="EMBL" id="JACIDK010000001">
    <property type="protein sequence ID" value="MBB3889410.1"/>
    <property type="molecule type" value="Genomic_DNA"/>
</dbReference>
<dbReference type="AlphaFoldDB" id="A0A839ZVT0"/>
<name>A0A839ZVT0_9CAUL</name>
<organism evidence="3 4">
    <name type="scientific">Phenylobacterium haematophilum</name>
    <dbReference type="NCBI Taxonomy" id="98513"/>
    <lineage>
        <taxon>Bacteria</taxon>
        <taxon>Pseudomonadati</taxon>
        <taxon>Pseudomonadota</taxon>
        <taxon>Alphaproteobacteria</taxon>
        <taxon>Caulobacterales</taxon>
        <taxon>Caulobacteraceae</taxon>
        <taxon>Phenylobacterium</taxon>
    </lineage>
</organism>
<keyword evidence="3" id="KW-0969">Cilium</keyword>
<keyword evidence="2" id="KW-1133">Transmembrane helix</keyword>
<accession>A0A839ZVT0</accession>
<comment type="caution">
    <text evidence="3">The sequence shown here is derived from an EMBL/GenBank/DDBJ whole genome shotgun (WGS) entry which is preliminary data.</text>
</comment>
<protein>
    <submittedName>
        <fullName evidence="3">Flagellar basal body-associated protein FliL</fullName>
    </submittedName>
</protein>
<evidence type="ECO:0000256" key="1">
    <source>
        <dbReference type="SAM" id="MobiDB-lite"/>
    </source>
</evidence>
<evidence type="ECO:0000256" key="2">
    <source>
        <dbReference type="SAM" id="Phobius"/>
    </source>
</evidence>